<evidence type="ECO:0000313" key="2">
    <source>
        <dbReference type="Proteomes" id="UP000244004"/>
    </source>
</evidence>
<gene>
    <name evidence="1" type="ORF">C1O12_13560</name>
</gene>
<reference evidence="1 2" key="1">
    <citation type="submission" date="2018-01" db="EMBL/GenBank/DDBJ databases">
        <title>Geographic spread and resistance mechanisms of dominant carbapenem-resistant Enterobacter cloacae complex clones ST171 and ST78.</title>
        <authorList>
            <person name="Gomez-Simmonds A."/>
            <person name="Annavajhala M.K."/>
            <person name="Wang Z."/>
            <person name="Macesic N."/>
            <person name="Hu Y."/>
            <person name="Giddins M.J."/>
            <person name="O'Malley A."/>
            <person name="Toussaint N.C."/>
            <person name="Whittier S."/>
            <person name="Torres V.J."/>
            <person name="Uhlemann A.-C."/>
        </authorList>
    </citation>
    <scope>NUCLEOTIDE SEQUENCE [LARGE SCALE GENOMIC DNA]</scope>
    <source>
        <strain evidence="1 2">78</strain>
    </source>
</reference>
<comment type="caution">
    <text evidence="1">The sequence shown here is derived from an EMBL/GenBank/DDBJ whole genome shotgun (WGS) entry which is preliminary data.</text>
</comment>
<proteinExistence type="predicted"/>
<dbReference type="AlphaFoldDB" id="A0A855VVG2"/>
<protein>
    <submittedName>
        <fullName evidence="1">Uncharacterized protein</fullName>
    </submittedName>
</protein>
<accession>A0A855VVG2</accession>
<dbReference type="Proteomes" id="UP000244004">
    <property type="component" value="Unassembled WGS sequence"/>
</dbReference>
<evidence type="ECO:0000313" key="1">
    <source>
        <dbReference type="EMBL" id="PTX89352.1"/>
    </source>
</evidence>
<dbReference type="EMBL" id="PNXT01000001">
    <property type="protein sequence ID" value="PTX89352.1"/>
    <property type="molecule type" value="Genomic_DNA"/>
</dbReference>
<organism evidence="1 2">
    <name type="scientific">Enterobacter hormaechei</name>
    <dbReference type="NCBI Taxonomy" id="158836"/>
    <lineage>
        <taxon>Bacteria</taxon>
        <taxon>Pseudomonadati</taxon>
        <taxon>Pseudomonadota</taxon>
        <taxon>Gammaproteobacteria</taxon>
        <taxon>Enterobacterales</taxon>
        <taxon>Enterobacteriaceae</taxon>
        <taxon>Enterobacter</taxon>
        <taxon>Enterobacter cloacae complex</taxon>
    </lineage>
</organism>
<dbReference type="RefSeq" id="WP_022648876.1">
    <property type="nucleotide sequence ID" value="NZ_AP025770.1"/>
</dbReference>
<sequence>MADYGALIALESGNPFITPQSTPFCLYRKVVVNSVANGAYHGASATVALDASYPAMVFGKTSDTAQPTTVGATRSGGNILVGSSNAYGQSHTLTAYIFAIFPQTLPDWGFAVWDEAGKLVLTNESRVLTDLVTVGTPGASTGGINIDVTLQGSYAVAPAILGSQIVQNNNTRPPTIVNITAYAGCRFNGSSTRINAAPSTTATGSAAGGTTTGIALTAINTAAYD</sequence>
<name>A0A855VVG2_9ENTR</name>